<protein>
    <recommendedName>
        <fullName evidence="3">DNA primase/nucleoside triphosphatase C-terminal domain-containing protein</fullName>
    </recommendedName>
</protein>
<dbReference type="AlphaFoldDB" id="A0AB37GSX5"/>
<proteinExistence type="predicted"/>
<accession>A0AB37GSX5</accession>
<reference evidence="1 2" key="1">
    <citation type="submission" date="2020-12" db="EMBL/GenBank/DDBJ databases">
        <title>FDA dAtabase for Regulatory Grade micrObial Sequences (FDA-ARGOS): Supporting development and validation of Infectious Disease Dx tests.</title>
        <authorList>
            <person name="Nelson B."/>
            <person name="Plummer A."/>
            <person name="Tallon L."/>
            <person name="Sadzewicz L."/>
            <person name="Zhao X."/>
            <person name="Boylan J."/>
            <person name="Ott S."/>
            <person name="Bowen H."/>
            <person name="Vavikolanu K."/>
            <person name="Mehta A."/>
            <person name="Aluvathingal J."/>
            <person name="Nadendla S."/>
            <person name="Myers T."/>
            <person name="Yan Y."/>
            <person name="Sichtig H."/>
        </authorList>
    </citation>
    <scope>NUCLEOTIDE SEQUENCE [LARGE SCALE GENOMIC DNA]</scope>
    <source>
        <strain evidence="1 2">FDAARGOS_923</strain>
    </source>
</reference>
<name>A0AB37GSX5_BACLI</name>
<evidence type="ECO:0000313" key="1">
    <source>
        <dbReference type="EMBL" id="QPR74698.1"/>
    </source>
</evidence>
<evidence type="ECO:0000313" key="2">
    <source>
        <dbReference type="Proteomes" id="UP000595038"/>
    </source>
</evidence>
<evidence type="ECO:0008006" key="3">
    <source>
        <dbReference type="Google" id="ProtNLM"/>
    </source>
</evidence>
<gene>
    <name evidence="1" type="ORF">I6G80_10795</name>
</gene>
<dbReference type="RefSeq" id="WP_145655391.1">
    <property type="nucleotide sequence ID" value="NZ_CP065647.1"/>
</dbReference>
<dbReference type="EMBL" id="CP065647">
    <property type="protein sequence ID" value="QPR74698.1"/>
    <property type="molecule type" value="Genomic_DNA"/>
</dbReference>
<dbReference type="Proteomes" id="UP000595038">
    <property type="component" value="Chromosome"/>
</dbReference>
<organism evidence="1 2">
    <name type="scientific">Bacillus licheniformis</name>
    <dbReference type="NCBI Taxonomy" id="1402"/>
    <lineage>
        <taxon>Bacteria</taxon>
        <taxon>Bacillati</taxon>
        <taxon>Bacillota</taxon>
        <taxon>Bacilli</taxon>
        <taxon>Bacillales</taxon>
        <taxon>Bacillaceae</taxon>
        <taxon>Bacillus</taxon>
    </lineage>
</organism>
<sequence>MNLDEMSLSEKNNLYISQKREIERLKNIIRYYEEHQIDNVNVKDFCCSQCIAKYSVKVRALDLFEAYKRWCDRYKLIQISKKDFYDFIQYYGFNKRRGSKNCIYFYGITLKNGDSNAPKTNL</sequence>